<dbReference type="InterPro" id="IPR003594">
    <property type="entry name" value="HATPase_dom"/>
</dbReference>
<keyword evidence="9" id="KW-1133">Transmembrane helix</keyword>
<dbReference type="InterPro" id="IPR001789">
    <property type="entry name" value="Sig_transdc_resp-reg_receiver"/>
</dbReference>
<dbReference type="InterPro" id="IPR018060">
    <property type="entry name" value="HTH_AraC"/>
</dbReference>
<dbReference type="CDD" id="cd22265">
    <property type="entry name" value="UDM1_RNF168"/>
    <property type="match status" value="1"/>
</dbReference>
<keyword evidence="4" id="KW-0805">Transcription regulation</keyword>
<dbReference type="InterPro" id="IPR036890">
    <property type="entry name" value="HATPase_C_sf"/>
</dbReference>
<dbReference type="PROSITE" id="PS50110">
    <property type="entry name" value="RESPONSE_REGULATORY"/>
    <property type="match status" value="1"/>
</dbReference>
<keyword evidence="8" id="KW-0175">Coiled coil</keyword>
<organism evidence="14 15">
    <name type="scientific">Niabella yanshanensis</name>
    <dbReference type="NCBI Taxonomy" id="577386"/>
    <lineage>
        <taxon>Bacteria</taxon>
        <taxon>Pseudomonadati</taxon>
        <taxon>Bacteroidota</taxon>
        <taxon>Chitinophagia</taxon>
        <taxon>Chitinophagales</taxon>
        <taxon>Chitinophagaceae</taxon>
        <taxon>Niabella</taxon>
    </lineage>
</organism>
<keyword evidence="10" id="KW-0732">Signal</keyword>
<dbReference type="InterPro" id="IPR036097">
    <property type="entry name" value="HisK_dim/P_sf"/>
</dbReference>
<feature type="domain" description="Response regulatory" evidence="13">
    <location>
        <begin position="1131"/>
        <end position="1246"/>
    </location>
</feature>
<keyword evidence="5" id="KW-0238">DNA-binding</keyword>
<dbReference type="InterPro" id="IPR005467">
    <property type="entry name" value="His_kinase_dom"/>
</dbReference>
<dbReference type="InterPro" id="IPR011110">
    <property type="entry name" value="Reg_prop"/>
</dbReference>
<dbReference type="SUPFAM" id="SSF47384">
    <property type="entry name" value="Homodimeric domain of signal transducing histidine kinase"/>
    <property type="match status" value="1"/>
</dbReference>
<dbReference type="Gene3D" id="3.40.50.2300">
    <property type="match status" value="1"/>
</dbReference>
<accession>A0ABZ0W0Y6</accession>
<dbReference type="Gene3D" id="2.60.40.10">
    <property type="entry name" value="Immunoglobulins"/>
    <property type="match status" value="1"/>
</dbReference>
<proteinExistence type="predicted"/>
<keyword evidence="6" id="KW-0804">Transcription</keyword>
<evidence type="ECO:0000256" key="2">
    <source>
        <dbReference type="ARBA" id="ARBA00012438"/>
    </source>
</evidence>
<dbReference type="PROSITE" id="PS50109">
    <property type="entry name" value="HIS_KIN"/>
    <property type="match status" value="1"/>
</dbReference>
<dbReference type="InterPro" id="IPR018062">
    <property type="entry name" value="HTH_AraC-typ_CS"/>
</dbReference>
<evidence type="ECO:0000256" key="5">
    <source>
        <dbReference type="ARBA" id="ARBA00023125"/>
    </source>
</evidence>
<name>A0ABZ0W0Y6_9BACT</name>
<keyword evidence="9" id="KW-0812">Transmembrane</keyword>
<dbReference type="InterPro" id="IPR004358">
    <property type="entry name" value="Sig_transdc_His_kin-like_C"/>
</dbReference>
<dbReference type="SMART" id="SM00388">
    <property type="entry name" value="HisKA"/>
    <property type="match status" value="1"/>
</dbReference>
<dbReference type="Pfam" id="PF00512">
    <property type="entry name" value="HisKA"/>
    <property type="match status" value="1"/>
</dbReference>
<dbReference type="Gene3D" id="2.130.10.10">
    <property type="entry name" value="YVTN repeat-like/Quinoprotein amine dehydrogenase"/>
    <property type="match status" value="2"/>
</dbReference>
<dbReference type="SMART" id="SM00448">
    <property type="entry name" value="REC"/>
    <property type="match status" value="1"/>
</dbReference>
<dbReference type="Pfam" id="PF02518">
    <property type="entry name" value="HATPase_c"/>
    <property type="match status" value="1"/>
</dbReference>
<dbReference type="PROSITE" id="PS01124">
    <property type="entry name" value="HTH_ARAC_FAMILY_2"/>
    <property type="match status" value="1"/>
</dbReference>
<feature type="domain" description="Histidine kinase" evidence="12">
    <location>
        <begin position="871"/>
        <end position="1083"/>
    </location>
</feature>
<dbReference type="PROSITE" id="PS00041">
    <property type="entry name" value="HTH_ARAC_FAMILY_1"/>
    <property type="match status" value="1"/>
</dbReference>
<dbReference type="SUPFAM" id="SSF55874">
    <property type="entry name" value="ATPase domain of HSP90 chaperone/DNA topoisomerase II/histidine kinase"/>
    <property type="match status" value="1"/>
</dbReference>
<dbReference type="EMBL" id="CP139960">
    <property type="protein sequence ID" value="WQD36846.1"/>
    <property type="molecule type" value="Genomic_DNA"/>
</dbReference>
<evidence type="ECO:0000256" key="10">
    <source>
        <dbReference type="SAM" id="SignalP"/>
    </source>
</evidence>
<evidence type="ECO:0000259" key="12">
    <source>
        <dbReference type="PROSITE" id="PS50109"/>
    </source>
</evidence>
<evidence type="ECO:0000313" key="14">
    <source>
        <dbReference type="EMBL" id="WQD36846.1"/>
    </source>
</evidence>
<dbReference type="SMART" id="SM00387">
    <property type="entry name" value="HATPase_c"/>
    <property type="match status" value="1"/>
</dbReference>
<feature type="domain" description="HTH araC/xylS-type" evidence="11">
    <location>
        <begin position="1281"/>
        <end position="1380"/>
    </location>
</feature>
<dbReference type="InterPro" id="IPR011123">
    <property type="entry name" value="Y_Y_Y"/>
</dbReference>
<dbReference type="InterPro" id="IPR013783">
    <property type="entry name" value="Ig-like_fold"/>
</dbReference>
<dbReference type="CDD" id="cd00082">
    <property type="entry name" value="HisKA"/>
    <property type="match status" value="1"/>
</dbReference>
<feature type="coiled-coil region" evidence="8">
    <location>
        <begin position="801"/>
        <end position="851"/>
    </location>
</feature>
<dbReference type="Pfam" id="PF07495">
    <property type="entry name" value="Y_Y_Y"/>
    <property type="match status" value="1"/>
</dbReference>
<feature type="signal peptide" evidence="10">
    <location>
        <begin position="1"/>
        <end position="23"/>
    </location>
</feature>
<evidence type="ECO:0000256" key="7">
    <source>
        <dbReference type="PROSITE-ProRule" id="PRU00169"/>
    </source>
</evidence>
<reference evidence="14 15" key="1">
    <citation type="submission" date="2023-12" db="EMBL/GenBank/DDBJ databases">
        <title>Genome sequencing and assembly of bacterial species from a model synthetic community.</title>
        <authorList>
            <person name="Hogle S.L."/>
        </authorList>
    </citation>
    <scope>NUCLEOTIDE SEQUENCE [LARGE SCALE GENOMIC DNA]</scope>
    <source>
        <strain evidence="14 15">HAMBI_3031</strain>
    </source>
</reference>
<evidence type="ECO:0000256" key="6">
    <source>
        <dbReference type="ARBA" id="ARBA00023163"/>
    </source>
</evidence>
<dbReference type="InterPro" id="IPR003661">
    <property type="entry name" value="HisK_dim/P_dom"/>
</dbReference>
<dbReference type="SMART" id="SM00342">
    <property type="entry name" value="HTH_ARAC"/>
    <property type="match status" value="1"/>
</dbReference>
<evidence type="ECO:0000256" key="9">
    <source>
        <dbReference type="SAM" id="Phobius"/>
    </source>
</evidence>
<evidence type="ECO:0000259" key="13">
    <source>
        <dbReference type="PROSITE" id="PS50110"/>
    </source>
</evidence>
<dbReference type="Gene3D" id="1.10.287.130">
    <property type="match status" value="1"/>
</dbReference>
<feature type="modified residue" description="4-aspartylphosphate" evidence="7">
    <location>
        <position position="1179"/>
    </location>
</feature>
<keyword evidence="3 7" id="KW-0597">Phosphoprotein</keyword>
<evidence type="ECO:0000256" key="4">
    <source>
        <dbReference type="ARBA" id="ARBA00023015"/>
    </source>
</evidence>
<evidence type="ECO:0000256" key="8">
    <source>
        <dbReference type="SAM" id="Coils"/>
    </source>
</evidence>
<dbReference type="Gene3D" id="3.30.565.10">
    <property type="entry name" value="Histidine kinase-like ATPase, C-terminal domain"/>
    <property type="match status" value="1"/>
</dbReference>
<protein>
    <recommendedName>
        <fullName evidence="2">histidine kinase</fullName>
        <ecNumber evidence="2">2.7.13.3</ecNumber>
    </recommendedName>
</protein>
<dbReference type="SUPFAM" id="SSF46689">
    <property type="entry name" value="Homeodomain-like"/>
    <property type="match status" value="1"/>
</dbReference>
<evidence type="ECO:0000313" key="15">
    <source>
        <dbReference type="Proteomes" id="UP001325680"/>
    </source>
</evidence>
<dbReference type="RefSeq" id="WP_114790448.1">
    <property type="nucleotide sequence ID" value="NZ_CP139960.1"/>
</dbReference>
<feature type="transmembrane region" description="Helical" evidence="9">
    <location>
        <begin position="775"/>
        <end position="793"/>
    </location>
</feature>
<feature type="chain" id="PRO_5045230565" description="histidine kinase" evidence="10">
    <location>
        <begin position="24"/>
        <end position="1397"/>
    </location>
</feature>
<dbReference type="InterPro" id="IPR009057">
    <property type="entry name" value="Homeodomain-like_sf"/>
</dbReference>
<keyword evidence="15" id="KW-1185">Reference proteome</keyword>
<comment type="catalytic activity">
    <reaction evidence="1">
        <text>ATP + protein L-histidine = ADP + protein N-phospho-L-histidine.</text>
        <dbReference type="EC" id="2.7.13.3"/>
    </reaction>
</comment>
<evidence type="ECO:0000256" key="1">
    <source>
        <dbReference type="ARBA" id="ARBA00000085"/>
    </source>
</evidence>
<dbReference type="InterPro" id="IPR011006">
    <property type="entry name" value="CheY-like_superfamily"/>
</dbReference>
<gene>
    <name evidence="14" type="ORF">U0035_14330</name>
</gene>
<dbReference type="Pfam" id="PF07494">
    <property type="entry name" value="Reg_prop"/>
    <property type="match status" value="6"/>
</dbReference>
<keyword evidence="9" id="KW-0472">Membrane</keyword>
<dbReference type="Gene3D" id="1.10.10.60">
    <property type="entry name" value="Homeodomain-like"/>
    <property type="match status" value="1"/>
</dbReference>
<dbReference type="PANTHER" id="PTHR43547:SF2">
    <property type="entry name" value="HYBRID SIGNAL TRANSDUCTION HISTIDINE KINASE C"/>
    <property type="match status" value="1"/>
</dbReference>
<dbReference type="Pfam" id="PF12833">
    <property type="entry name" value="HTH_18"/>
    <property type="match status" value="1"/>
</dbReference>
<dbReference type="Proteomes" id="UP001325680">
    <property type="component" value="Chromosome"/>
</dbReference>
<evidence type="ECO:0000259" key="11">
    <source>
        <dbReference type="PROSITE" id="PS01124"/>
    </source>
</evidence>
<dbReference type="SUPFAM" id="SSF101898">
    <property type="entry name" value="NHL repeat"/>
    <property type="match status" value="1"/>
</dbReference>
<dbReference type="InterPro" id="IPR015943">
    <property type="entry name" value="WD40/YVTN_repeat-like_dom_sf"/>
</dbReference>
<dbReference type="EC" id="2.7.13.3" evidence="2"/>
<sequence>MFRNTILSAICLSLLVVSLQAQDAYKVKYLGSNQGLSNNSVKCIFQDSKGFVWFGTYDGLDRYDGYEFKILRNRINDSTSLPHNYISALNEDNDHNLWIGMGQGAVTYNSFTNVVSPVYYYPHQSSQKHKVGIYINSIEKDSEGNIFLGTSGLSVLVRFKDQKEAVQIPLYNADGSSNIYAFVQAMYVDPQKRTWIFIAGSGLYRFNYKTRKLDLVNADIRNFYVNKIVADNAGNLWLGTSTGLLKYITAANQVGAHYNTTNGRLSANYITALSMEGNDRLWIGTDGGGVDILNTKSGQINVANSANKPGGLTSESVLTIFIDKESRKWVGTNKGGVNVFDVIGNEFRTVQRNATYPGLSSNFVTSFFEDQQNNLWVGTEGGGVSVWNAERTRFSTYKEPQLSSNTVSSMTQDEEGSIWMATFGGGVTRLGPGGKADHFRLINQGDGFENKIAIRIYYDSKKNLWVTTYETGHLYLYNKQLNRFETFDESLGDLMSIKEDQAGVLWAGNAQSLIRIDQVNKQHQYYEIGKTVRAIYEDQHGRFWVGSEGGGLVLFDRKAGKIAKRYTEDEGLSSNTVMNILEDGTGNLWISTANGLNKFNPQSGKFNRFYESDGLQSSQFSYRAAIQLRSGELAFGGNDGFNIFYPQRIKPRTFFPGLVITSLRVNNKDLSPDLDYEMNGSGDITRLTVPYNEALLSLQFAALEYSAPNKIQYAYYLEGWDKDWNMTGNTRTVTYNNIREGTYTLRIKSTNAEGTWNTVEKVMTIKVLPPWFRTWWAYLLYLSATAALAILYIRYKTRQAKMKYELQLSRVNAEMRKAELESERMEKEVQKAELQKAHAEYEKEKAERETERVINAQEKEINQKRLSFFTNISHEFRTPLTLILNPVKDLIKQYQGQDKEELRIIGLNATRLLSLTDQLLLFRKIEEGAEGLQVSRFDFSKLGNTIFYYFKHEAKTKDIAYTITGIEEPIEMYGDKNKIEIILYNLISNAFKYTPKEGQINIDVVGYEDHLQIAIRDTGAGIPEGAGNAIFDRFYQAEGHVKLGFGIGLYMVKQFTEMHQGTIAFQSEVGTGTVFNLRLPLGRDHFGETPVTEIADDEEESAIIATDNFEVSDEETPMLVPEIPLLTAKKAIIVVDDDEEMRNYVASVFDEAFVVYKASNGKEALKWVASKKPDLVISDISMPEMDGISLCSTIKANISTSHIPVILLTAHTSQEIELKGTEEGADQYVTKPFNKELLLAKVNGLFKSRASLQQYFYNQVTLKKDVAEQPNVPAEYQELLDKCIAIVEKHLDDNDFNIETLAREMGMSHSYLYKRIKLISGQSVNGFIRFLRLRKAAEFLITTNDTVSEVAYSVGFSDVKYFREQFTKLFKMKPTDYIKQYRGKISGNLRIGNSDEN</sequence>
<evidence type="ECO:0000256" key="3">
    <source>
        <dbReference type="ARBA" id="ARBA00022553"/>
    </source>
</evidence>
<dbReference type="SUPFAM" id="SSF52172">
    <property type="entry name" value="CheY-like"/>
    <property type="match status" value="1"/>
</dbReference>
<dbReference type="CDD" id="cd00075">
    <property type="entry name" value="HATPase"/>
    <property type="match status" value="1"/>
</dbReference>
<dbReference type="PANTHER" id="PTHR43547">
    <property type="entry name" value="TWO-COMPONENT HISTIDINE KINASE"/>
    <property type="match status" value="1"/>
</dbReference>
<dbReference type="Pfam" id="PF00072">
    <property type="entry name" value="Response_reg"/>
    <property type="match status" value="1"/>
</dbReference>
<dbReference type="SUPFAM" id="SSF63829">
    <property type="entry name" value="Calcium-dependent phosphotriesterase"/>
    <property type="match status" value="2"/>
</dbReference>
<dbReference type="CDD" id="cd00146">
    <property type="entry name" value="PKD"/>
    <property type="match status" value="1"/>
</dbReference>
<dbReference type="PRINTS" id="PR00344">
    <property type="entry name" value="BCTRLSENSOR"/>
</dbReference>